<dbReference type="KEGG" id="hcz:G9Q37_08975"/>
<feature type="transmembrane region" description="Helical" evidence="1">
    <location>
        <begin position="39"/>
        <end position="59"/>
    </location>
</feature>
<dbReference type="PANTHER" id="PTHR12879:SF8">
    <property type="entry name" value="SPHINGOLIPID DELTA(4)-DESATURASE DES1"/>
    <property type="match status" value="1"/>
</dbReference>
<dbReference type="CDD" id="cd01060">
    <property type="entry name" value="Membrane-FADS-like"/>
    <property type="match status" value="1"/>
</dbReference>
<dbReference type="GO" id="GO:0042284">
    <property type="term" value="F:sphingolipid delta-4 desaturase activity"/>
    <property type="evidence" value="ECO:0007669"/>
    <property type="project" value="TreeGrafter"/>
</dbReference>
<evidence type="ECO:0000313" key="4">
    <source>
        <dbReference type="Proteomes" id="UP000503162"/>
    </source>
</evidence>
<dbReference type="Pfam" id="PF00487">
    <property type="entry name" value="FA_desaturase"/>
    <property type="match status" value="1"/>
</dbReference>
<evidence type="ECO:0000256" key="1">
    <source>
        <dbReference type="SAM" id="Phobius"/>
    </source>
</evidence>
<reference evidence="3 4" key="1">
    <citation type="submission" date="2020-03" db="EMBL/GenBank/DDBJ databases">
        <title>Hydrogenophaga sp. nov. isolated from cyanobacterial mat.</title>
        <authorList>
            <person name="Thorat V."/>
            <person name="Kirdat K."/>
            <person name="Tiwarekar B."/>
            <person name="Costa E.D."/>
            <person name="Yadav A."/>
        </authorList>
    </citation>
    <scope>NUCLEOTIDE SEQUENCE [LARGE SCALE GENOMIC DNA]</scope>
    <source>
        <strain evidence="3 4">BA0156</strain>
    </source>
</reference>
<feature type="domain" description="Fatty acid desaturase" evidence="2">
    <location>
        <begin position="42"/>
        <end position="281"/>
    </location>
</feature>
<keyword evidence="4" id="KW-1185">Reference proteome</keyword>
<evidence type="ECO:0000313" key="3">
    <source>
        <dbReference type="EMBL" id="QIM52265.1"/>
    </source>
</evidence>
<dbReference type="InterPro" id="IPR005804">
    <property type="entry name" value="FA_desaturase_dom"/>
</dbReference>
<gene>
    <name evidence="3" type="ORF">G9Q37_08975</name>
</gene>
<evidence type="ECO:0000259" key="2">
    <source>
        <dbReference type="Pfam" id="PF00487"/>
    </source>
</evidence>
<keyword evidence="1" id="KW-1133">Transmembrane helix</keyword>
<dbReference type="PANTHER" id="PTHR12879">
    <property type="entry name" value="SPHINGOLIPID DELTA 4 DESATURASE/C-4 HYDROXYLASE PROTEIN DES2"/>
    <property type="match status" value="1"/>
</dbReference>
<dbReference type="RefSeq" id="WP_166226867.1">
    <property type="nucleotide sequence ID" value="NZ_CP049989.1"/>
</dbReference>
<accession>A0A6G8IGT8</accession>
<feature type="transmembrane region" description="Helical" evidence="1">
    <location>
        <begin position="187"/>
        <end position="203"/>
    </location>
</feature>
<name>A0A6G8IGT8_9BURK</name>
<proteinExistence type="predicted"/>
<dbReference type="GO" id="GO:0046513">
    <property type="term" value="P:ceramide biosynthetic process"/>
    <property type="evidence" value="ECO:0007669"/>
    <property type="project" value="TreeGrafter"/>
</dbReference>
<dbReference type="EMBL" id="CP049989">
    <property type="protein sequence ID" value="QIM52265.1"/>
    <property type="molecule type" value="Genomic_DNA"/>
</dbReference>
<dbReference type="Proteomes" id="UP000503162">
    <property type="component" value="Chromosome"/>
</dbReference>
<keyword evidence="1" id="KW-0812">Transmembrane</keyword>
<keyword evidence="1" id="KW-0472">Membrane</keyword>
<feature type="transmembrane region" description="Helical" evidence="1">
    <location>
        <begin position="12"/>
        <end position="33"/>
    </location>
</feature>
<protein>
    <submittedName>
        <fullName evidence="3">Fatty acid desaturase</fullName>
    </submittedName>
</protein>
<dbReference type="GO" id="GO:0016020">
    <property type="term" value="C:membrane"/>
    <property type="evidence" value="ECO:0007669"/>
    <property type="project" value="GOC"/>
</dbReference>
<sequence>MTQALFRHADGVLPNTLALAITVTGWPLGIWLLGQPNAALNVAGVLLVTLTLTWSAYFIHEFAHQAIFRTPQANERWGVFMSWINGSCYARFADLRRKHMRHHIERADVITFDVQAFLRAHPLVRRTVLALEWLYVPAVEFVMRGYVIALPFLDARKRDARGRVVGVAVVRLTAWGLLAWWSLKALALYALAYLLFVHLLRFADCFQHTYDAYPILDDKPIPQDKLRDRAYEQANTYSDVVGLDAKWLNLVWLNFGFHNAHHERPVAPWYSLPRLHRELYGDTSTQVVTVGELLRAYHRHRVTRVLAKDYGAVLPPGTPRRADGFIGAVGVSFLTAV</sequence>
<dbReference type="AlphaFoldDB" id="A0A6G8IGT8"/>
<organism evidence="3 4">
    <name type="scientific">Hydrogenophaga crocea</name>
    <dbReference type="NCBI Taxonomy" id="2716225"/>
    <lineage>
        <taxon>Bacteria</taxon>
        <taxon>Pseudomonadati</taxon>
        <taxon>Pseudomonadota</taxon>
        <taxon>Betaproteobacteria</taxon>
        <taxon>Burkholderiales</taxon>
        <taxon>Comamonadaceae</taxon>
        <taxon>Hydrogenophaga</taxon>
    </lineage>
</organism>